<name>A0ACD5INJ8_9PROT</name>
<accession>A0ACD5INJ8</accession>
<evidence type="ECO:0000313" key="2">
    <source>
        <dbReference type="Proteomes" id="UP001196097"/>
    </source>
</evidence>
<dbReference type="EMBL" id="CP130946">
    <property type="protein sequence ID" value="XRP74029.1"/>
    <property type="molecule type" value="Genomic_DNA"/>
</dbReference>
<sequence>MWFLLLVLALIIIAAQAMLWRLQRRLLTNLQISQERVQALEETVRRLTVGHTTKETNASHAARDTHGGGLKVQSRPTEESEEKGNRYRRARMLAESGRNACYIASACQIGEEEAELLIRLNNRPPQK</sequence>
<organism evidence="1 2">
    <name type="scientific">Acidithiobacillus ferruginosus</name>
    <dbReference type="NCBI Taxonomy" id="3063951"/>
    <lineage>
        <taxon>Bacteria</taxon>
        <taxon>Pseudomonadati</taxon>
        <taxon>Pseudomonadota</taxon>
        <taxon>Acidithiobacillia</taxon>
        <taxon>Acidithiobacillales</taxon>
        <taxon>Acidithiobacillaceae</taxon>
        <taxon>Acidithiobacillus</taxon>
    </lineage>
</organism>
<protein>
    <submittedName>
        <fullName evidence="1">DUF2802 domain-containing protein</fullName>
    </submittedName>
</protein>
<gene>
    <name evidence="1" type="ORF">HF292_005100</name>
</gene>
<keyword evidence="2" id="KW-1185">Reference proteome</keyword>
<reference evidence="1 2" key="1">
    <citation type="journal article" date="2021" name="ISME J.">
        <title>Genomic evolution of the class Acidithiobacillia: deep-branching Proteobacteria living in extreme acidic conditions.</title>
        <authorList>
            <person name="Moya-Beltran A."/>
            <person name="Beard S."/>
            <person name="Rojas-Villalobos C."/>
            <person name="Issotta F."/>
            <person name="Gallardo Y."/>
            <person name="Ulloa R."/>
            <person name="Giaveno A."/>
            <person name="Degli Esposti M."/>
            <person name="Johnson D.B."/>
            <person name="Quatrini R."/>
        </authorList>
    </citation>
    <scope>NUCLEOTIDE SEQUENCE [LARGE SCALE GENOMIC DNA]</scope>
    <source>
        <strain evidence="1 2">CF3</strain>
    </source>
</reference>
<dbReference type="Proteomes" id="UP001196097">
    <property type="component" value="Chromosome"/>
</dbReference>
<evidence type="ECO:0000313" key="1">
    <source>
        <dbReference type="EMBL" id="XRP74029.1"/>
    </source>
</evidence>
<proteinExistence type="predicted"/>